<dbReference type="InterPro" id="IPR016181">
    <property type="entry name" value="Acyl_CoA_acyltransferase"/>
</dbReference>
<evidence type="ECO:0000259" key="1">
    <source>
        <dbReference type="PROSITE" id="PS51186"/>
    </source>
</evidence>
<dbReference type="GO" id="GO:0016747">
    <property type="term" value="F:acyltransferase activity, transferring groups other than amino-acyl groups"/>
    <property type="evidence" value="ECO:0007669"/>
    <property type="project" value="InterPro"/>
</dbReference>
<dbReference type="CDD" id="cd04301">
    <property type="entry name" value="NAT_SF"/>
    <property type="match status" value="1"/>
</dbReference>
<dbReference type="SUPFAM" id="SSF55729">
    <property type="entry name" value="Acyl-CoA N-acyltransferases (Nat)"/>
    <property type="match status" value="1"/>
</dbReference>
<dbReference type="InterPro" id="IPR000182">
    <property type="entry name" value="GNAT_dom"/>
</dbReference>
<feature type="domain" description="N-acetyltransferase" evidence="1">
    <location>
        <begin position="1"/>
        <end position="144"/>
    </location>
</feature>
<gene>
    <name evidence="2" type="ORF">S01H1_57546</name>
</gene>
<evidence type="ECO:0000313" key="2">
    <source>
        <dbReference type="EMBL" id="GAG14239.1"/>
    </source>
</evidence>
<dbReference type="AlphaFoldDB" id="X0V7U3"/>
<name>X0V7U3_9ZZZZ</name>
<sequence>MAAILASANLVMRGGKGLAPTLAADYPHIYNDENAGNIMITTAGGRVASMVAIWPNEVRLGPVALRIGGINCLLTLPEFRRHALGAGVMRAAHEHMRALGCQIGLLRTKITNWYRALGWELAGEESTWHFDSVNIDLLPALPANVALRPAEEDGVDDVIRLRHSDRLGGVREPDTFRRILIARKARIVL</sequence>
<dbReference type="Pfam" id="PF13527">
    <property type="entry name" value="Acetyltransf_9"/>
    <property type="match status" value="1"/>
</dbReference>
<organism evidence="2">
    <name type="scientific">marine sediment metagenome</name>
    <dbReference type="NCBI Taxonomy" id="412755"/>
    <lineage>
        <taxon>unclassified sequences</taxon>
        <taxon>metagenomes</taxon>
        <taxon>ecological metagenomes</taxon>
    </lineage>
</organism>
<dbReference type="EMBL" id="BARS01037533">
    <property type="protein sequence ID" value="GAG14239.1"/>
    <property type="molecule type" value="Genomic_DNA"/>
</dbReference>
<reference evidence="2" key="1">
    <citation type="journal article" date="2014" name="Front. Microbiol.">
        <title>High frequency of phylogenetically diverse reductive dehalogenase-homologous genes in deep subseafloor sedimentary metagenomes.</title>
        <authorList>
            <person name="Kawai M."/>
            <person name="Futagami T."/>
            <person name="Toyoda A."/>
            <person name="Takaki Y."/>
            <person name="Nishi S."/>
            <person name="Hori S."/>
            <person name="Arai W."/>
            <person name="Tsubouchi T."/>
            <person name="Morono Y."/>
            <person name="Uchiyama I."/>
            <person name="Ito T."/>
            <person name="Fujiyama A."/>
            <person name="Inagaki F."/>
            <person name="Takami H."/>
        </authorList>
    </citation>
    <scope>NUCLEOTIDE SEQUENCE</scope>
    <source>
        <strain evidence="2">Expedition CK06-06</strain>
    </source>
</reference>
<feature type="non-terminal residue" evidence="2">
    <location>
        <position position="189"/>
    </location>
</feature>
<dbReference type="PROSITE" id="PS51186">
    <property type="entry name" value="GNAT"/>
    <property type="match status" value="1"/>
</dbReference>
<comment type="caution">
    <text evidence="2">The sequence shown here is derived from an EMBL/GenBank/DDBJ whole genome shotgun (WGS) entry which is preliminary data.</text>
</comment>
<protein>
    <recommendedName>
        <fullName evidence="1">N-acetyltransferase domain-containing protein</fullName>
    </recommendedName>
</protein>
<proteinExistence type="predicted"/>
<dbReference type="Gene3D" id="3.40.630.30">
    <property type="match status" value="1"/>
</dbReference>
<accession>X0V7U3</accession>